<evidence type="ECO:0000313" key="1">
    <source>
        <dbReference type="EMBL" id="TXF87716.1"/>
    </source>
</evidence>
<sequence length="154" mass="17765">MDEAELTVGMLSHLSDLGWSIVCFDFPQSGTGYVLHSNKKSKDSKNEKSVIPDIISFKNGVVLYFENKDKFTKSDFDKIKRIKNSDEYIESLRYLLRKFDWVSIYYGIGLPKSDSNLSRSLNELQSVDFVALYDGVKIECFYNDNMTECFDGFK</sequence>
<comment type="caution">
    <text evidence="1">The sequence shown here is derived from an EMBL/GenBank/DDBJ whole genome shotgun (WGS) entry which is preliminary data.</text>
</comment>
<keyword evidence="2" id="KW-1185">Reference proteome</keyword>
<organism evidence="1 2">
    <name type="scientific">Neolewinella aurantiaca</name>
    <dbReference type="NCBI Taxonomy" id="2602767"/>
    <lineage>
        <taxon>Bacteria</taxon>
        <taxon>Pseudomonadati</taxon>
        <taxon>Bacteroidota</taxon>
        <taxon>Saprospiria</taxon>
        <taxon>Saprospirales</taxon>
        <taxon>Lewinellaceae</taxon>
        <taxon>Neolewinella</taxon>
    </lineage>
</organism>
<name>A0A5C7FE09_9BACT</name>
<gene>
    <name evidence="1" type="ORF">FUA23_17435</name>
</gene>
<evidence type="ECO:0000313" key="2">
    <source>
        <dbReference type="Proteomes" id="UP000321907"/>
    </source>
</evidence>
<dbReference type="EMBL" id="VOXD01000032">
    <property type="protein sequence ID" value="TXF87716.1"/>
    <property type="molecule type" value="Genomic_DNA"/>
</dbReference>
<reference evidence="1 2" key="1">
    <citation type="submission" date="2019-08" db="EMBL/GenBank/DDBJ databases">
        <title>Lewinella sp. strain SSH13 Genome sequencing and assembly.</title>
        <authorList>
            <person name="Kim I."/>
        </authorList>
    </citation>
    <scope>NUCLEOTIDE SEQUENCE [LARGE SCALE GENOMIC DNA]</scope>
    <source>
        <strain evidence="1 2">SSH13</strain>
    </source>
</reference>
<accession>A0A5C7FE09</accession>
<dbReference type="RefSeq" id="WP_147932049.1">
    <property type="nucleotide sequence ID" value="NZ_VOXD01000032.1"/>
</dbReference>
<dbReference type="AlphaFoldDB" id="A0A5C7FE09"/>
<dbReference type="Proteomes" id="UP000321907">
    <property type="component" value="Unassembled WGS sequence"/>
</dbReference>
<protein>
    <submittedName>
        <fullName evidence="1">Uncharacterized protein</fullName>
    </submittedName>
</protein>
<proteinExistence type="predicted"/>
<dbReference type="OrthoDB" id="1444678at2"/>